<evidence type="ECO:0000313" key="3">
    <source>
        <dbReference type="EMBL" id="SDE10307.1"/>
    </source>
</evidence>
<proteinExistence type="predicted"/>
<sequence length="444" mass="46060">MSTNPPEGRPGQPGPQPGPQWGPQGGPHGELPRPSWAQPGQGPGPAPHGAPQQPGGYPGQPGGPFPGGPHPHQGQLPGQPGPYGQPPRPGQPVPGQGFSPAPGGGSGSGGRKTGLLIGAGVLALLLVVGVAVAVLTGRGEGRETAAPVEPQAPSTSTPEQAVQGYLDALAGGRAEEALGYLYERPEDDDLLTDEVLAEAAEIAPITAITVTPPASPDAGEVTATYQVGEEQARYDFTVVGDEDRGFTIISGVVRASMSRVEGLDVLVNGVAPADPTSFSLFPGGYEVTTTQEYFTIEGGERVVTDPRSTESYFDVEPVLDKEGTKLFTTMVTEAADTCLSSNKLKAGCGLDLPEKFDDGTPIVDGTVKRSAPAETRKNLKELKPAPSYDDPTLVTHDGYLGTVNFQARCKDGKKEYDCEALFGAPAFGRPSLDLAAEEPVVEWD</sequence>
<dbReference type="EMBL" id="LT629688">
    <property type="protein sequence ID" value="SDE10307.1"/>
    <property type="molecule type" value="Genomic_DNA"/>
</dbReference>
<feature type="compositionally biased region" description="Pro residues" evidence="1">
    <location>
        <begin position="79"/>
        <end position="92"/>
    </location>
</feature>
<protein>
    <submittedName>
        <fullName evidence="3">Uncharacterized protein</fullName>
    </submittedName>
</protein>
<name>A0A1G7A737_9ACTN</name>
<accession>A0A1G7A737</accession>
<reference evidence="3 4" key="1">
    <citation type="submission" date="2016-10" db="EMBL/GenBank/DDBJ databases">
        <authorList>
            <person name="de Groot N.N."/>
        </authorList>
    </citation>
    <scope>NUCLEOTIDE SEQUENCE [LARGE SCALE GENOMIC DNA]</scope>
    <source>
        <strain evidence="3 4">MON 2.2</strain>
    </source>
</reference>
<organism evidence="3 4">
    <name type="scientific">Auraticoccus monumenti</name>
    <dbReference type="NCBI Taxonomy" id="675864"/>
    <lineage>
        <taxon>Bacteria</taxon>
        <taxon>Bacillati</taxon>
        <taxon>Actinomycetota</taxon>
        <taxon>Actinomycetes</taxon>
        <taxon>Propionibacteriales</taxon>
        <taxon>Propionibacteriaceae</taxon>
        <taxon>Auraticoccus</taxon>
    </lineage>
</organism>
<evidence type="ECO:0000256" key="2">
    <source>
        <dbReference type="SAM" id="Phobius"/>
    </source>
</evidence>
<dbReference type="AlphaFoldDB" id="A0A1G7A737"/>
<keyword evidence="4" id="KW-1185">Reference proteome</keyword>
<keyword evidence="2" id="KW-0812">Transmembrane</keyword>
<gene>
    <name evidence="3" type="ORF">SAMN04489747_2520</name>
</gene>
<dbReference type="RefSeq" id="WP_090594042.1">
    <property type="nucleotide sequence ID" value="NZ_LT629688.1"/>
</dbReference>
<keyword evidence="2" id="KW-1133">Transmembrane helix</keyword>
<feature type="region of interest" description="Disordered" evidence="1">
    <location>
        <begin position="141"/>
        <end position="160"/>
    </location>
</feature>
<dbReference type="OrthoDB" id="3721275at2"/>
<feature type="compositionally biased region" description="Low complexity" evidence="1">
    <location>
        <begin position="1"/>
        <end position="10"/>
    </location>
</feature>
<feature type="transmembrane region" description="Helical" evidence="2">
    <location>
        <begin position="115"/>
        <end position="135"/>
    </location>
</feature>
<evidence type="ECO:0000256" key="1">
    <source>
        <dbReference type="SAM" id="MobiDB-lite"/>
    </source>
</evidence>
<dbReference type="STRING" id="675864.SAMN04489747_2520"/>
<keyword evidence="2" id="KW-0472">Membrane</keyword>
<feature type="region of interest" description="Disordered" evidence="1">
    <location>
        <begin position="1"/>
        <end position="109"/>
    </location>
</feature>
<dbReference type="Proteomes" id="UP000198546">
    <property type="component" value="Chromosome i"/>
</dbReference>
<evidence type="ECO:0000313" key="4">
    <source>
        <dbReference type="Proteomes" id="UP000198546"/>
    </source>
</evidence>